<dbReference type="Pfam" id="PF01796">
    <property type="entry name" value="OB_ChsH2_C"/>
    <property type="match status" value="1"/>
</dbReference>
<feature type="region of interest" description="Disordered" evidence="1">
    <location>
        <begin position="107"/>
        <end position="139"/>
    </location>
</feature>
<reference evidence="3" key="2">
    <citation type="submission" date="2020-09" db="EMBL/GenBank/DDBJ databases">
        <authorList>
            <person name="Sun Q."/>
            <person name="Ohkuma M."/>
        </authorList>
    </citation>
    <scope>NUCLEOTIDE SEQUENCE</scope>
    <source>
        <strain evidence="3">JCM 19596</strain>
    </source>
</reference>
<dbReference type="EMBL" id="BMPG01000002">
    <property type="protein sequence ID" value="GGL59977.1"/>
    <property type="molecule type" value="Genomic_DNA"/>
</dbReference>
<dbReference type="PANTHER" id="PTHR34075:SF5">
    <property type="entry name" value="BLR3430 PROTEIN"/>
    <property type="match status" value="1"/>
</dbReference>
<dbReference type="InterPro" id="IPR012340">
    <property type="entry name" value="NA-bd_OB-fold"/>
</dbReference>
<dbReference type="InterPro" id="IPR002878">
    <property type="entry name" value="ChsH2_C"/>
</dbReference>
<organism evidence="3 4">
    <name type="scientific">Halocalculus aciditolerans</name>
    <dbReference type="NCBI Taxonomy" id="1383812"/>
    <lineage>
        <taxon>Archaea</taxon>
        <taxon>Methanobacteriati</taxon>
        <taxon>Methanobacteriota</taxon>
        <taxon>Stenosarchaea group</taxon>
        <taxon>Halobacteria</taxon>
        <taxon>Halobacteriales</taxon>
        <taxon>Halobacteriaceae</taxon>
        <taxon>Halocalculus</taxon>
    </lineage>
</organism>
<name>A0A830F3M4_9EURY</name>
<protein>
    <recommendedName>
        <fullName evidence="2">ChsH2 C-terminal OB-fold domain-containing protein</fullName>
    </recommendedName>
</protein>
<evidence type="ECO:0000313" key="3">
    <source>
        <dbReference type="EMBL" id="GGL59977.1"/>
    </source>
</evidence>
<feature type="compositionally biased region" description="Low complexity" evidence="1">
    <location>
        <begin position="107"/>
        <end position="116"/>
    </location>
</feature>
<dbReference type="OrthoDB" id="9573at2157"/>
<reference evidence="3" key="1">
    <citation type="journal article" date="2014" name="Int. J. Syst. Evol. Microbiol.">
        <title>Complete genome sequence of Corynebacterium casei LMG S-19264T (=DSM 44701T), isolated from a smear-ripened cheese.</title>
        <authorList>
            <consortium name="US DOE Joint Genome Institute (JGI-PGF)"/>
            <person name="Walter F."/>
            <person name="Albersmeier A."/>
            <person name="Kalinowski J."/>
            <person name="Ruckert C."/>
        </authorList>
    </citation>
    <scope>NUCLEOTIDE SEQUENCE</scope>
    <source>
        <strain evidence="3">JCM 19596</strain>
    </source>
</reference>
<sequence length="139" mass="14415">MARDAGYDDFLDALADGTGYYLACENDHGSLPPRRVCPRCGGDLREEPLPETGDVASYTEVHVATPSFVDDAPYVTAVVDFGPVNLTGILRGVDADDVETGMTVTVGVDGGASAEGEAGGDGGETGDAETERSVVFEPR</sequence>
<gene>
    <name evidence="3" type="ORF">GCM10009039_17780</name>
</gene>
<feature type="domain" description="ChsH2 C-terminal OB-fold" evidence="2">
    <location>
        <begin position="47"/>
        <end position="106"/>
    </location>
</feature>
<evidence type="ECO:0000259" key="2">
    <source>
        <dbReference type="Pfam" id="PF01796"/>
    </source>
</evidence>
<keyword evidence="4" id="KW-1185">Reference proteome</keyword>
<evidence type="ECO:0000256" key="1">
    <source>
        <dbReference type="SAM" id="MobiDB-lite"/>
    </source>
</evidence>
<dbReference type="AlphaFoldDB" id="A0A830F3M4"/>
<feature type="compositionally biased region" description="Basic and acidic residues" evidence="1">
    <location>
        <begin position="129"/>
        <end position="139"/>
    </location>
</feature>
<dbReference type="SUPFAM" id="SSF50249">
    <property type="entry name" value="Nucleic acid-binding proteins"/>
    <property type="match status" value="1"/>
</dbReference>
<proteinExistence type="predicted"/>
<dbReference type="PANTHER" id="PTHR34075">
    <property type="entry name" value="BLR3430 PROTEIN"/>
    <property type="match status" value="1"/>
</dbReference>
<accession>A0A830F3M4</accession>
<dbReference type="InterPro" id="IPR052513">
    <property type="entry name" value="Thioester_dehydratase-like"/>
</dbReference>
<evidence type="ECO:0000313" key="4">
    <source>
        <dbReference type="Proteomes" id="UP000607197"/>
    </source>
</evidence>
<comment type="caution">
    <text evidence="3">The sequence shown here is derived from an EMBL/GenBank/DDBJ whole genome shotgun (WGS) entry which is preliminary data.</text>
</comment>
<dbReference type="RefSeq" id="WP_188978070.1">
    <property type="nucleotide sequence ID" value="NZ_BMPG01000002.1"/>
</dbReference>
<dbReference type="Proteomes" id="UP000607197">
    <property type="component" value="Unassembled WGS sequence"/>
</dbReference>